<evidence type="ECO:0000256" key="2">
    <source>
        <dbReference type="ARBA" id="ARBA00022741"/>
    </source>
</evidence>
<dbReference type="eggNOG" id="KOG0597">
    <property type="taxonomic scope" value="Eukaryota"/>
</dbReference>
<dbReference type="InterPro" id="IPR045269">
    <property type="entry name" value="Atg1-like"/>
</dbReference>
<dbReference type="RefSeq" id="XP_001451039.1">
    <property type="nucleotide sequence ID" value="XM_001451002.2"/>
</dbReference>
<dbReference type="SMART" id="SM00220">
    <property type="entry name" value="S_TKc"/>
    <property type="match status" value="1"/>
</dbReference>
<evidence type="ECO:0000313" key="7">
    <source>
        <dbReference type="Proteomes" id="UP000000600"/>
    </source>
</evidence>
<dbReference type="EMBL" id="CT868474">
    <property type="protein sequence ID" value="CAK83642.1"/>
    <property type="molecule type" value="Genomic_DNA"/>
</dbReference>
<feature type="domain" description="Protein kinase" evidence="5">
    <location>
        <begin position="17"/>
        <end position="287"/>
    </location>
</feature>
<dbReference type="GO" id="GO:0005776">
    <property type="term" value="C:autophagosome"/>
    <property type="evidence" value="ECO:0000318"/>
    <property type="project" value="GO_Central"/>
</dbReference>
<evidence type="ECO:0000256" key="4">
    <source>
        <dbReference type="ARBA" id="ARBA00022840"/>
    </source>
</evidence>
<evidence type="ECO:0000259" key="5">
    <source>
        <dbReference type="PROSITE" id="PS50011"/>
    </source>
</evidence>
<dbReference type="Pfam" id="PF00069">
    <property type="entry name" value="Pkinase"/>
    <property type="match status" value="1"/>
</dbReference>
<keyword evidence="2" id="KW-0547">Nucleotide-binding</keyword>
<reference evidence="6 7" key="1">
    <citation type="journal article" date="2006" name="Nature">
        <title>Global trends of whole-genome duplications revealed by the ciliate Paramecium tetraurelia.</title>
        <authorList>
            <consortium name="Genoscope"/>
            <person name="Aury J.-M."/>
            <person name="Jaillon O."/>
            <person name="Duret L."/>
            <person name="Noel B."/>
            <person name="Jubin C."/>
            <person name="Porcel B.M."/>
            <person name="Segurens B."/>
            <person name="Daubin V."/>
            <person name="Anthouard V."/>
            <person name="Aiach N."/>
            <person name="Arnaiz O."/>
            <person name="Billaut A."/>
            <person name="Beisson J."/>
            <person name="Blanc I."/>
            <person name="Bouhouche K."/>
            <person name="Camara F."/>
            <person name="Duharcourt S."/>
            <person name="Guigo R."/>
            <person name="Gogendeau D."/>
            <person name="Katinka M."/>
            <person name="Keller A.-M."/>
            <person name="Kissmehl R."/>
            <person name="Klotz C."/>
            <person name="Koll F."/>
            <person name="Le Moue A."/>
            <person name="Lepere C."/>
            <person name="Malinsky S."/>
            <person name="Nowacki M."/>
            <person name="Nowak J.K."/>
            <person name="Plattner H."/>
            <person name="Poulain J."/>
            <person name="Ruiz F."/>
            <person name="Serrano V."/>
            <person name="Zagulski M."/>
            <person name="Dessen P."/>
            <person name="Betermier M."/>
            <person name="Weissenbach J."/>
            <person name="Scarpelli C."/>
            <person name="Schachter V."/>
            <person name="Sperling L."/>
            <person name="Meyer E."/>
            <person name="Cohen J."/>
            <person name="Wincker P."/>
        </authorList>
    </citation>
    <scope>NUCLEOTIDE SEQUENCE [LARGE SCALE GENOMIC DNA]</scope>
    <source>
        <strain evidence="6 7">Stock d4-2</strain>
    </source>
</reference>
<dbReference type="GO" id="GO:0016020">
    <property type="term" value="C:membrane"/>
    <property type="evidence" value="ECO:0000318"/>
    <property type="project" value="GO_Central"/>
</dbReference>
<dbReference type="InterPro" id="IPR000719">
    <property type="entry name" value="Prot_kinase_dom"/>
</dbReference>
<dbReference type="InterPro" id="IPR011009">
    <property type="entry name" value="Kinase-like_dom_sf"/>
</dbReference>
<accession>A0DKS5</accession>
<name>A0DKS5_PARTE</name>
<dbReference type="GeneID" id="5036824"/>
<dbReference type="GO" id="GO:0004674">
    <property type="term" value="F:protein serine/threonine kinase activity"/>
    <property type="evidence" value="ECO:0000318"/>
    <property type="project" value="GO_Central"/>
</dbReference>
<dbReference type="InParanoid" id="A0DKS5"/>
<dbReference type="PANTHER" id="PTHR24348:SF22">
    <property type="entry name" value="NON-SPECIFIC SERINE_THREONINE PROTEIN KINASE"/>
    <property type="match status" value="1"/>
</dbReference>
<dbReference type="Gene3D" id="3.30.200.20">
    <property type="entry name" value="Phosphorylase Kinase, domain 1"/>
    <property type="match status" value="1"/>
</dbReference>
<evidence type="ECO:0000256" key="1">
    <source>
        <dbReference type="ARBA" id="ARBA00022679"/>
    </source>
</evidence>
<dbReference type="GO" id="GO:0000407">
    <property type="term" value="C:phagophore assembly site"/>
    <property type="evidence" value="ECO:0000318"/>
    <property type="project" value="GO_Central"/>
</dbReference>
<dbReference type="GO" id="GO:0005524">
    <property type="term" value="F:ATP binding"/>
    <property type="evidence" value="ECO:0007669"/>
    <property type="project" value="UniProtKB-KW"/>
</dbReference>
<dbReference type="KEGG" id="ptm:GSPATT00017972001"/>
<gene>
    <name evidence="6" type="ORF">GSPATT00017972001</name>
</gene>
<dbReference type="PROSITE" id="PS50011">
    <property type="entry name" value="PROTEIN_KINASE_DOM"/>
    <property type="match status" value="1"/>
</dbReference>
<proteinExistence type="predicted"/>
<dbReference type="SUPFAM" id="SSF56112">
    <property type="entry name" value="Protein kinase-like (PK-like)"/>
    <property type="match status" value="1"/>
</dbReference>
<keyword evidence="4" id="KW-0067">ATP-binding</keyword>
<dbReference type="Proteomes" id="UP000000600">
    <property type="component" value="Unassembled WGS sequence"/>
</dbReference>
<dbReference type="GO" id="GO:0005829">
    <property type="term" value="C:cytosol"/>
    <property type="evidence" value="ECO:0000318"/>
    <property type="project" value="GO_Central"/>
</dbReference>
<sequence length="552" mass="65588">MQNYHYKLIQEQFGNKYTNPEQCGQGAFSTVYQCKKKDGNFVAIKVIDTERAANITNILKNETSLLERCDNENVIKLYESAELGKAQLLVLEYCEMDLQKMSRDYYNNKIPEKIVIVIIKQLINGLFYLHKNKIIHRDLKLENIGVVIRKEDLKNLNNKNQSLYDSIFRNASYKLIDFGFAKQLLEETKTLAGSYFNMAPEVLCGRKYSFPADIYSLGVCIYQMITGQYPYQGKSQQEQYKEIKKQKAKFDSINDQLLRDNIKQMLQYDVNLRLTFQELYSSESELVHLKDFYNQNSEFYIINTPNDDPQESLLSQTQEFSVIQIPNPSQIESKIEIIQVPQIYRWQNQKNVCNLILICCKKLKYIIEKIPDKIRQYEYQNSFIGCFNYYYKLVEKLLNEQKKKFNQKSDYSQYQSSFRDSLKNLQLMNYKYQQVYIIQELNLSEIDDTENYYDLLSLMQINNEKIFMIIRNMIEIIGCDMDQQLQEFRCNCYLIQYQIIILYAEIQNTTTTFGDDQFLELKSEQFNSNPEPIKSQLYELMKKKNVNFEEVY</sequence>
<keyword evidence="1" id="KW-0808">Transferase</keyword>
<keyword evidence="7" id="KW-1185">Reference proteome</keyword>
<organism evidence="6 7">
    <name type="scientific">Paramecium tetraurelia</name>
    <dbReference type="NCBI Taxonomy" id="5888"/>
    <lineage>
        <taxon>Eukaryota</taxon>
        <taxon>Sar</taxon>
        <taxon>Alveolata</taxon>
        <taxon>Ciliophora</taxon>
        <taxon>Intramacronucleata</taxon>
        <taxon>Oligohymenophorea</taxon>
        <taxon>Peniculida</taxon>
        <taxon>Parameciidae</taxon>
        <taxon>Paramecium</taxon>
    </lineage>
</organism>
<dbReference type="GO" id="GO:0010506">
    <property type="term" value="P:regulation of autophagy"/>
    <property type="evidence" value="ECO:0000318"/>
    <property type="project" value="GO_Central"/>
</dbReference>
<protein>
    <recommendedName>
        <fullName evidence="5">Protein kinase domain-containing protein</fullName>
    </recommendedName>
</protein>
<dbReference type="PANTHER" id="PTHR24348">
    <property type="entry name" value="SERINE/THREONINE-PROTEIN KINASE UNC-51-RELATED"/>
    <property type="match status" value="1"/>
</dbReference>
<evidence type="ECO:0000313" key="6">
    <source>
        <dbReference type="EMBL" id="CAK83642.1"/>
    </source>
</evidence>
<dbReference type="GO" id="GO:0005737">
    <property type="term" value="C:cytoplasm"/>
    <property type="evidence" value="ECO:0000318"/>
    <property type="project" value="GO_Central"/>
</dbReference>
<dbReference type="OrthoDB" id="5979581at2759"/>
<dbReference type="GO" id="GO:0000045">
    <property type="term" value="P:autophagosome assembly"/>
    <property type="evidence" value="ECO:0000318"/>
    <property type="project" value="GO_Central"/>
</dbReference>
<dbReference type="OMA" id="FNMAPEV"/>
<dbReference type="Gene3D" id="1.10.510.10">
    <property type="entry name" value="Transferase(Phosphotransferase) domain 1"/>
    <property type="match status" value="1"/>
</dbReference>
<keyword evidence="3" id="KW-0418">Kinase</keyword>
<evidence type="ECO:0000256" key="3">
    <source>
        <dbReference type="ARBA" id="ARBA00022777"/>
    </source>
</evidence>
<dbReference type="HOGENOM" id="CLU_421212_0_0_1"/>
<dbReference type="STRING" id="5888.A0DKS5"/>
<dbReference type="AlphaFoldDB" id="A0DKS5"/>